<dbReference type="PRINTS" id="PR00507">
    <property type="entry name" value="N12N6MTFRASE"/>
</dbReference>
<dbReference type="AlphaFoldDB" id="A0A5J4QZV5"/>
<dbReference type="SUPFAM" id="SSF53335">
    <property type="entry name" value="S-adenosyl-L-methionine-dependent methyltransferases"/>
    <property type="match status" value="1"/>
</dbReference>
<evidence type="ECO:0000256" key="1">
    <source>
        <dbReference type="ARBA" id="ARBA00011900"/>
    </source>
</evidence>
<keyword evidence="2 6" id="KW-0489">Methyltransferase</keyword>
<dbReference type="InterPro" id="IPR029063">
    <property type="entry name" value="SAM-dependent_MTases_sf"/>
</dbReference>
<sequence>MDNSKKEYINNLQNLDFQIEKQDYSSVYLVDNLTEYIAKNESPYIIIALDKAKEFDVNAVYFRFFDDGRPPLAQIYLYDNILNKRTEEEYIKIHRAVWSGCEIPVYMIINKTEIEVFDSRKPVDIVNDKIKTHSIDTIDLTVQNEVLKKYHAQLFNNGAFWETDIANNHFLNNTGAAERLVKGLREVRHKFKQFIGEQSELSDRLLIMCILIKYLEENGTDPETKLNLAHSFFYENTGFNTLTEILYNNKLSELLKALSAHFNGGIFLMIDRKNPNKDIYAEIATLNQRDLAVFFDASSNENLFGWREYSFEHIPVELISNLYEEFLPKEKNKKGKDTDTPENGAIYTPSFLVNLLIDECLPLNFKDTNENVKLIDPACGSGIFLVTAYKRLVQRWRIGHRNNGELANPEPVVLKQILKDNIFGVDIHYNSVHLTVFSLQLALCSMLKPKQIWIQAGLFNNLEEDGNIIEKDFFDYLAEDYFARDFYLVIGNPPFKELPQQEFAVYKEKLAKFEKKENINLQIPFCQEALLFLSTSFLLLKKGIGKLCLIMKSGPFLYSGDEDNNQNANLVFRSNLFNQHNVTQIIDFTLLKNLFRANVETAAVFIENKPTENDSITHIVVRESRSIAEKSYFELNHYDFHEIPSSVAVSTPYAWKCNLLGGVQVYDLVLRLKKSKKLADYLDEQRINGWDYGQGYKVGNKSRKDIDNLIYGKNTIIDKSFKDDGIGQIEIQNETYYESIPGNSKNIFSPPHLMIKKTIGKNCIPMDLRDDYLTFRNEILGIHCMPEERRKLQDLAKQLKSHNNILRFFIAATSARSGIVRSMYSSDLGDLLSLPLFMEEPFSPSISELIIIEDVLNYYIEEFGKGKNAIIHKQTAEIDKHIKPFSKAYCDSLNKIYAKEGKKYYFSKLIEGNSYFACEYVFGIDENYVYEQSDKNLDNLLYAWNPNHSVRYSKVMRNYGDNVIRLIKPKKLIFWLQSIALRDFGDTLEDALNKK</sequence>
<keyword evidence="3 6" id="KW-0808">Transferase</keyword>
<evidence type="ECO:0000256" key="4">
    <source>
        <dbReference type="ARBA" id="ARBA00047942"/>
    </source>
</evidence>
<organism evidence="6">
    <name type="scientific">termite gut metagenome</name>
    <dbReference type="NCBI Taxonomy" id="433724"/>
    <lineage>
        <taxon>unclassified sequences</taxon>
        <taxon>metagenomes</taxon>
        <taxon>organismal metagenomes</taxon>
    </lineage>
</organism>
<reference evidence="6" key="1">
    <citation type="submission" date="2019-03" db="EMBL/GenBank/DDBJ databases">
        <title>Single cell metagenomics reveals metabolic interactions within the superorganism composed of flagellate Streblomastix strix and complex community of Bacteroidetes bacteria on its surface.</title>
        <authorList>
            <person name="Treitli S.C."/>
            <person name="Kolisko M."/>
            <person name="Husnik F."/>
            <person name="Keeling P."/>
            <person name="Hampl V."/>
        </authorList>
    </citation>
    <scope>NUCLEOTIDE SEQUENCE</scope>
    <source>
        <strain evidence="6">STM</strain>
    </source>
</reference>
<dbReference type="InterPro" id="IPR003356">
    <property type="entry name" value="DNA_methylase_A-5"/>
</dbReference>
<comment type="catalytic activity">
    <reaction evidence="4">
        <text>a 2'-deoxyadenosine in DNA + S-adenosyl-L-methionine = an N(6)-methyl-2'-deoxyadenosine in DNA + S-adenosyl-L-homocysteine + H(+)</text>
        <dbReference type="Rhea" id="RHEA:15197"/>
        <dbReference type="Rhea" id="RHEA-COMP:12418"/>
        <dbReference type="Rhea" id="RHEA-COMP:12419"/>
        <dbReference type="ChEBI" id="CHEBI:15378"/>
        <dbReference type="ChEBI" id="CHEBI:57856"/>
        <dbReference type="ChEBI" id="CHEBI:59789"/>
        <dbReference type="ChEBI" id="CHEBI:90615"/>
        <dbReference type="ChEBI" id="CHEBI:90616"/>
        <dbReference type="EC" id="2.1.1.72"/>
    </reaction>
</comment>
<dbReference type="PANTHER" id="PTHR33841:SF1">
    <property type="entry name" value="DNA METHYLTRANSFERASE A"/>
    <property type="match status" value="1"/>
</dbReference>
<dbReference type="InterPro" id="IPR050953">
    <property type="entry name" value="N4_N6_ade-DNA_methylase"/>
</dbReference>
<feature type="domain" description="DNA methylase adenine-specific" evidence="5">
    <location>
        <begin position="318"/>
        <end position="631"/>
    </location>
</feature>
<name>A0A5J4QZV5_9ZZZZ</name>
<evidence type="ECO:0000259" key="5">
    <source>
        <dbReference type="Pfam" id="PF02384"/>
    </source>
</evidence>
<evidence type="ECO:0000256" key="3">
    <source>
        <dbReference type="ARBA" id="ARBA00022679"/>
    </source>
</evidence>
<dbReference type="EC" id="2.1.1.72" evidence="1"/>
<dbReference type="Gene3D" id="3.40.50.150">
    <property type="entry name" value="Vaccinia Virus protein VP39"/>
    <property type="match status" value="1"/>
</dbReference>
<dbReference type="GO" id="GO:0003677">
    <property type="term" value="F:DNA binding"/>
    <property type="evidence" value="ECO:0007669"/>
    <property type="project" value="InterPro"/>
</dbReference>
<protein>
    <recommendedName>
        <fullName evidence="1">site-specific DNA-methyltransferase (adenine-specific)</fullName>
        <ecNumber evidence="1">2.1.1.72</ecNumber>
    </recommendedName>
</protein>
<dbReference type="Pfam" id="PF02384">
    <property type="entry name" value="N6_Mtase"/>
    <property type="match status" value="1"/>
</dbReference>
<accession>A0A5J4QZV5</accession>
<gene>
    <name evidence="6" type="ORF">EZS27_023745</name>
</gene>
<evidence type="ECO:0000256" key="2">
    <source>
        <dbReference type="ARBA" id="ARBA00022603"/>
    </source>
</evidence>
<dbReference type="EMBL" id="SNRY01002024">
    <property type="protein sequence ID" value="KAA6327256.1"/>
    <property type="molecule type" value="Genomic_DNA"/>
</dbReference>
<evidence type="ECO:0000313" key="6">
    <source>
        <dbReference type="EMBL" id="KAA6327256.1"/>
    </source>
</evidence>
<comment type="caution">
    <text evidence="6">The sequence shown here is derived from an EMBL/GenBank/DDBJ whole genome shotgun (WGS) entry which is preliminary data.</text>
</comment>
<dbReference type="GO" id="GO:0008170">
    <property type="term" value="F:N-methyltransferase activity"/>
    <property type="evidence" value="ECO:0007669"/>
    <property type="project" value="InterPro"/>
</dbReference>
<proteinExistence type="predicted"/>
<dbReference type="GO" id="GO:0032259">
    <property type="term" value="P:methylation"/>
    <property type="evidence" value="ECO:0007669"/>
    <property type="project" value="UniProtKB-KW"/>
</dbReference>
<dbReference type="GO" id="GO:0009007">
    <property type="term" value="F:site-specific DNA-methyltransferase (adenine-specific) activity"/>
    <property type="evidence" value="ECO:0007669"/>
    <property type="project" value="UniProtKB-EC"/>
</dbReference>
<dbReference type="PANTHER" id="PTHR33841">
    <property type="entry name" value="DNA METHYLTRANSFERASE YEEA-RELATED"/>
    <property type="match status" value="1"/>
</dbReference>